<keyword evidence="1" id="KW-1133">Transmembrane helix</keyword>
<sequence length="124" mass="13185">MDKNEVEMSAVHVQEVAITGSLSASSVLLSLSLAAQPCYAEEVAAAIPSETNSVVPAASSGLPLGLEPSEIVLLLTPLIGYGIYKFIVIPKNPKATFNDLLLIQAGFFIFANIVGIVFFKTRLY</sequence>
<organism evidence="2 3">
    <name type="scientific">Chlamydomonas eustigma</name>
    <dbReference type="NCBI Taxonomy" id="1157962"/>
    <lineage>
        <taxon>Eukaryota</taxon>
        <taxon>Viridiplantae</taxon>
        <taxon>Chlorophyta</taxon>
        <taxon>core chlorophytes</taxon>
        <taxon>Chlorophyceae</taxon>
        <taxon>CS clade</taxon>
        <taxon>Chlamydomonadales</taxon>
        <taxon>Chlamydomonadaceae</taxon>
        <taxon>Chlamydomonas</taxon>
    </lineage>
</organism>
<accession>A0A250XCX5</accession>
<evidence type="ECO:0000313" key="3">
    <source>
        <dbReference type="Proteomes" id="UP000232323"/>
    </source>
</evidence>
<dbReference type="OrthoDB" id="546340at2759"/>
<name>A0A250XCX5_9CHLO</name>
<evidence type="ECO:0000313" key="2">
    <source>
        <dbReference type="EMBL" id="GAX80896.1"/>
    </source>
</evidence>
<dbReference type="Proteomes" id="UP000232323">
    <property type="component" value="Unassembled WGS sequence"/>
</dbReference>
<keyword evidence="1" id="KW-0812">Transmembrane</keyword>
<evidence type="ECO:0000256" key="1">
    <source>
        <dbReference type="SAM" id="Phobius"/>
    </source>
</evidence>
<feature type="transmembrane region" description="Helical" evidence="1">
    <location>
        <begin position="100"/>
        <end position="119"/>
    </location>
</feature>
<keyword evidence="1" id="KW-0472">Membrane</keyword>
<proteinExistence type="predicted"/>
<keyword evidence="3" id="KW-1185">Reference proteome</keyword>
<gene>
    <name evidence="2" type="ORF">CEUSTIGMA_g8331.t1</name>
</gene>
<protein>
    <submittedName>
        <fullName evidence="2">Uncharacterized protein</fullName>
    </submittedName>
</protein>
<feature type="transmembrane region" description="Helical" evidence="1">
    <location>
        <begin position="71"/>
        <end position="88"/>
    </location>
</feature>
<reference evidence="2 3" key="1">
    <citation type="submission" date="2017-08" db="EMBL/GenBank/DDBJ databases">
        <title>Acidophilic green algal genome provides insights into adaptation to an acidic environment.</title>
        <authorList>
            <person name="Hirooka S."/>
            <person name="Hirose Y."/>
            <person name="Kanesaki Y."/>
            <person name="Higuchi S."/>
            <person name="Fujiwara T."/>
            <person name="Onuma R."/>
            <person name="Era A."/>
            <person name="Ohbayashi R."/>
            <person name="Uzuka A."/>
            <person name="Nozaki H."/>
            <person name="Yoshikawa H."/>
            <person name="Miyagishima S.Y."/>
        </authorList>
    </citation>
    <scope>NUCLEOTIDE SEQUENCE [LARGE SCALE GENOMIC DNA]</scope>
    <source>
        <strain evidence="2 3">NIES-2499</strain>
    </source>
</reference>
<dbReference type="AlphaFoldDB" id="A0A250XCX5"/>
<comment type="caution">
    <text evidence="2">The sequence shown here is derived from an EMBL/GenBank/DDBJ whole genome shotgun (WGS) entry which is preliminary data.</text>
</comment>
<dbReference type="EMBL" id="BEGY01000058">
    <property type="protein sequence ID" value="GAX80896.1"/>
    <property type="molecule type" value="Genomic_DNA"/>
</dbReference>